<proteinExistence type="predicted"/>
<protein>
    <submittedName>
        <fullName evidence="1">Uncharacterized protein</fullName>
    </submittedName>
</protein>
<organism evidence="1 2">
    <name type="scientific">Pleurotus cornucopiae</name>
    <name type="common">Cornucopia mushroom</name>
    <dbReference type="NCBI Taxonomy" id="5321"/>
    <lineage>
        <taxon>Eukaryota</taxon>
        <taxon>Fungi</taxon>
        <taxon>Dikarya</taxon>
        <taxon>Basidiomycota</taxon>
        <taxon>Agaricomycotina</taxon>
        <taxon>Agaricomycetes</taxon>
        <taxon>Agaricomycetidae</taxon>
        <taxon>Agaricales</taxon>
        <taxon>Pleurotineae</taxon>
        <taxon>Pleurotaceae</taxon>
        <taxon>Pleurotus</taxon>
    </lineage>
</organism>
<evidence type="ECO:0000313" key="2">
    <source>
        <dbReference type="Proteomes" id="UP000824881"/>
    </source>
</evidence>
<gene>
    <name evidence="1" type="ORF">CCMSSC00406_0007133</name>
</gene>
<dbReference type="Proteomes" id="UP000824881">
    <property type="component" value="Unassembled WGS sequence"/>
</dbReference>
<comment type="caution">
    <text evidence="1">The sequence shown here is derived from an EMBL/GenBank/DDBJ whole genome shotgun (WGS) entry which is preliminary data.</text>
</comment>
<accession>A0ACB7IPM5</accession>
<name>A0ACB7IPM5_PLECO</name>
<dbReference type="EMBL" id="WQMT02000008">
    <property type="protein sequence ID" value="KAG9220172.1"/>
    <property type="molecule type" value="Genomic_DNA"/>
</dbReference>
<keyword evidence="2" id="KW-1185">Reference proteome</keyword>
<reference evidence="1 2" key="1">
    <citation type="journal article" date="2021" name="Appl. Environ. Microbiol.">
        <title>Genetic linkage and physical mapping for an oyster mushroom Pleurotus cornucopiae and QTL analysis for the trait cap color.</title>
        <authorList>
            <person name="Zhang Y."/>
            <person name="Gao W."/>
            <person name="Sonnenberg A."/>
            <person name="Chen Q."/>
            <person name="Zhang J."/>
            <person name="Huang C."/>
        </authorList>
    </citation>
    <scope>NUCLEOTIDE SEQUENCE [LARGE SCALE GENOMIC DNA]</scope>
    <source>
        <strain evidence="1">CCMSSC00406</strain>
    </source>
</reference>
<evidence type="ECO:0000313" key="1">
    <source>
        <dbReference type="EMBL" id="KAG9220172.1"/>
    </source>
</evidence>
<sequence length="611" mass="65524">MWLAMKFGPYQPAPNLWHSAKPPALIQTINLFLEDHKHQRAERRRRRKERRQARLQERSPTMDPASPHIGTESPPLRTTILGSFLRGRPRNSSQSHINTDLARELSPSPPAQPPSPGGTGHRRRPAAGGVQASASHNSASSSAGIGTGLSHMLRRRRSAGNIATPTTPNSTALPPAVAHLLGQPGISNATPAAAPSASNSNAPAHRIRLVPHLDSRRSLKFEAIGRDIREGDPPLRIGRFTDRTGLGLAAVNALGSNKLAFKSKVVSRAHAEIWAEQGGIFYIRDTKSSSGTFLNHIRLSPANSESRPFQIKDGDILQLGVDYQGGTEDIYKSVKIRIELGREWQSAANAFNTNALKNLKSLASAVAGPKPGAKPAPKSSIPDCCICLFGVTIRQALFIAPCSHTFHYKCIRPLLETHHPAFSCPLCRTFADLDDDVEVEMDPAFEDDDSAVEDGPGPSTVNSPAVGPAETSGSRPGTTELVEDRDVVAVETDLDDGQVGITRNNRVRNSMGRLSDLHESSGGEEDIDMVNDPNPRAAASGQMDVDDVLLVDAGVSDLPATRLNGGLETVVRSDGESDGRMSPAIVDDAGLMMQDDGEGSSDSNIGSKRKR</sequence>